<dbReference type="Gene3D" id="1.10.760.10">
    <property type="entry name" value="Cytochrome c-like domain"/>
    <property type="match status" value="1"/>
</dbReference>
<dbReference type="PROSITE" id="PS51007">
    <property type="entry name" value="CYTC"/>
    <property type="match status" value="1"/>
</dbReference>
<dbReference type="InterPro" id="IPR036280">
    <property type="entry name" value="Multihaem_cyt_sf"/>
</dbReference>
<keyword evidence="4" id="KW-0249">Electron transport</keyword>
<dbReference type="InterPro" id="IPR023155">
    <property type="entry name" value="Cyt_c-552/4"/>
</dbReference>
<evidence type="ECO:0000256" key="6">
    <source>
        <dbReference type="PROSITE-ProRule" id="PRU00433"/>
    </source>
</evidence>
<dbReference type="GO" id="GO:0020037">
    <property type="term" value="F:heme binding"/>
    <property type="evidence" value="ECO:0007669"/>
    <property type="project" value="InterPro"/>
</dbReference>
<evidence type="ECO:0000256" key="7">
    <source>
        <dbReference type="SAM" id="SignalP"/>
    </source>
</evidence>
<dbReference type="InterPro" id="IPR050597">
    <property type="entry name" value="Cytochrome_c_Oxidase_Subunit"/>
</dbReference>
<dbReference type="RefSeq" id="WP_006747861.1">
    <property type="nucleotide sequence ID" value="NZ_CP007029.1"/>
</dbReference>
<dbReference type="EMBL" id="CP007029">
    <property type="protein sequence ID" value="AHE98032.1"/>
    <property type="molecule type" value="Genomic_DNA"/>
</dbReference>
<dbReference type="Pfam" id="PF13435">
    <property type="entry name" value="Cytochrome_C554"/>
    <property type="match status" value="1"/>
</dbReference>
<accession>W0DL90</accession>
<dbReference type="Proteomes" id="UP000005289">
    <property type="component" value="Chromosome"/>
</dbReference>
<evidence type="ECO:0000256" key="3">
    <source>
        <dbReference type="ARBA" id="ARBA00022723"/>
    </source>
</evidence>
<dbReference type="InterPro" id="IPR036909">
    <property type="entry name" value="Cyt_c-like_dom_sf"/>
</dbReference>
<keyword evidence="3 6" id="KW-0479">Metal-binding</keyword>
<protein>
    <recommendedName>
        <fullName evidence="8">Cytochrome c domain-containing protein</fullName>
    </recommendedName>
</protein>
<gene>
    <name evidence="9" type="ORF">THITH_06920</name>
</gene>
<feature type="domain" description="Cytochrome c" evidence="8">
    <location>
        <begin position="26"/>
        <end position="104"/>
    </location>
</feature>
<keyword evidence="5 6" id="KW-0408">Iron</keyword>
<sequence length="502" mass="54586">MKQGVLLFAASLMLGWAGISNALPEGDVATGEELANQYCAACHGAGGVGMALNPPLAGMSEDIFIRTMRMFKTGERESATMGALSANMTDEQFVHMAAYYASLEPVAAELHIEGPLHHISASVCQSCHEDIYRQWSGSMHAKSTALRDPIHELLYRQEVGDPRKEGQVHQRSQRFPVCLQCHAPNAAKDQVTKLDAKDAYAEGVNCVACHQISGYKGVRRAEGGLRLGILAYETSDQLQAATGFPFDKLQEPGNSSNPHLPTGTLDAFGQAVPAALPLEGNPRMMRSSELCLGCHHLRPNPQGVPLCATGDEIEESGSQVTCQSCHMPIADGFANHSMGGGHDPAMLARAVVLTVDVQANGDGVRADVVMQNQLPHKMPTGAPFRNIQVRVTALDATGNVLWQNFETHAQQEAPEAYLFYQLADDEGKPAMPPVATQVGRDSRLEPHERRVISYDIPVQPAVVRAEMLYNLVFEGMKPRIMELTDDEELLEPRLMAIYEAKL</sequence>
<evidence type="ECO:0000256" key="2">
    <source>
        <dbReference type="ARBA" id="ARBA00022617"/>
    </source>
</evidence>
<keyword evidence="7" id="KW-0732">Signal</keyword>
<proteinExistence type="predicted"/>
<dbReference type="AlphaFoldDB" id="W0DL90"/>
<dbReference type="GO" id="GO:0046872">
    <property type="term" value="F:metal ion binding"/>
    <property type="evidence" value="ECO:0007669"/>
    <property type="project" value="UniProtKB-KW"/>
</dbReference>
<dbReference type="SUPFAM" id="SSF46626">
    <property type="entry name" value="Cytochrome c"/>
    <property type="match status" value="1"/>
</dbReference>
<evidence type="ECO:0000256" key="4">
    <source>
        <dbReference type="ARBA" id="ARBA00022982"/>
    </source>
</evidence>
<dbReference type="Gene3D" id="1.10.1130.10">
    <property type="entry name" value="Flavocytochrome C3, Chain A"/>
    <property type="match status" value="1"/>
</dbReference>
<dbReference type="KEGG" id="tti:THITH_06920"/>
<feature type="chain" id="PRO_5004786858" description="Cytochrome c domain-containing protein" evidence="7">
    <location>
        <begin position="23"/>
        <end position="502"/>
    </location>
</feature>
<evidence type="ECO:0000313" key="9">
    <source>
        <dbReference type="EMBL" id="AHE98032.1"/>
    </source>
</evidence>
<evidence type="ECO:0000259" key="8">
    <source>
        <dbReference type="PROSITE" id="PS51007"/>
    </source>
</evidence>
<keyword evidence="10" id="KW-1185">Reference proteome</keyword>
<dbReference type="Pfam" id="PF13442">
    <property type="entry name" value="Cytochrome_CBB3"/>
    <property type="match status" value="1"/>
</dbReference>
<dbReference type="SUPFAM" id="SSF48695">
    <property type="entry name" value="Multiheme cytochromes"/>
    <property type="match status" value="1"/>
</dbReference>
<keyword evidence="2 6" id="KW-0349">Heme</keyword>
<dbReference type="InterPro" id="IPR009056">
    <property type="entry name" value="Cyt_c-like_dom"/>
</dbReference>
<evidence type="ECO:0000313" key="10">
    <source>
        <dbReference type="Proteomes" id="UP000005289"/>
    </source>
</evidence>
<reference evidence="9 10" key="1">
    <citation type="submission" date="2013-12" db="EMBL/GenBank/DDBJ databases">
        <authorList>
            <consortium name="DOE Joint Genome Institute"/>
            <person name="Muyzer G."/>
            <person name="Huntemann M."/>
            <person name="Han J."/>
            <person name="Chen A."/>
            <person name="Kyrpides N."/>
            <person name="Mavromatis K."/>
            <person name="Markowitz V."/>
            <person name="Palaniappan K."/>
            <person name="Ivanova N."/>
            <person name="Schaumberg A."/>
            <person name="Pati A."/>
            <person name="Liolios K."/>
            <person name="Nordberg H.P."/>
            <person name="Cantor M.N."/>
            <person name="Hua S.X."/>
            <person name="Woyke T."/>
        </authorList>
    </citation>
    <scope>NUCLEOTIDE SEQUENCE [LARGE SCALE GENOMIC DNA]</scope>
    <source>
        <strain evidence="9 10">ARh 1</strain>
    </source>
</reference>
<keyword evidence="1" id="KW-0813">Transport</keyword>
<evidence type="ECO:0000256" key="1">
    <source>
        <dbReference type="ARBA" id="ARBA00022448"/>
    </source>
</evidence>
<name>W0DL90_9GAMM</name>
<dbReference type="STRING" id="713585.THITH_06920"/>
<feature type="signal peptide" evidence="7">
    <location>
        <begin position="1"/>
        <end position="22"/>
    </location>
</feature>
<dbReference type="GO" id="GO:0009055">
    <property type="term" value="F:electron transfer activity"/>
    <property type="evidence" value="ECO:0007669"/>
    <property type="project" value="InterPro"/>
</dbReference>
<dbReference type="HOGENOM" id="CLU_042044_0_0_6"/>
<dbReference type="PANTHER" id="PTHR33751">
    <property type="entry name" value="CBB3-TYPE CYTOCHROME C OXIDASE SUBUNIT FIXP"/>
    <property type="match status" value="1"/>
</dbReference>
<dbReference type="PANTHER" id="PTHR33751:SF9">
    <property type="entry name" value="CYTOCHROME C4"/>
    <property type="match status" value="1"/>
</dbReference>
<organism evidence="9 10">
    <name type="scientific">Thioalkalivibrio paradoxus ARh 1</name>
    <dbReference type="NCBI Taxonomy" id="713585"/>
    <lineage>
        <taxon>Bacteria</taxon>
        <taxon>Pseudomonadati</taxon>
        <taxon>Pseudomonadota</taxon>
        <taxon>Gammaproteobacteria</taxon>
        <taxon>Chromatiales</taxon>
        <taxon>Ectothiorhodospiraceae</taxon>
        <taxon>Thioalkalivibrio</taxon>
    </lineage>
</organism>
<dbReference type="OrthoDB" id="9814800at2"/>
<evidence type="ECO:0000256" key="5">
    <source>
        <dbReference type="ARBA" id="ARBA00023004"/>
    </source>
</evidence>